<feature type="transmembrane region" description="Helical" evidence="7">
    <location>
        <begin position="95"/>
        <end position="117"/>
    </location>
</feature>
<dbReference type="RefSeq" id="WP_207128789.1">
    <property type="nucleotide sequence ID" value="NZ_BOPO01000130.1"/>
</dbReference>
<evidence type="ECO:0000256" key="8">
    <source>
        <dbReference type="SAM" id="MobiDB-lite"/>
    </source>
</evidence>
<dbReference type="Gene3D" id="1.10.3720.10">
    <property type="entry name" value="MetI-like"/>
    <property type="match status" value="1"/>
</dbReference>
<feature type="domain" description="ABC transmembrane type-1" evidence="9">
    <location>
        <begin position="87"/>
        <end position="302"/>
    </location>
</feature>
<comment type="similarity">
    <text evidence="7">Belongs to the binding-protein-dependent transport system permease family.</text>
</comment>
<feature type="region of interest" description="Disordered" evidence="8">
    <location>
        <begin position="1"/>
        <end position="24"/>
    </location>
</feature>
<gene>
    <name evidence="10" type="ORF">NUM_64760</name>
</gene>
<feature type="transmembrane region" description="Helical" evidence="7">
    <location>
        <begin position="276"/>
        <end position="301"/>
    </location>
</feature>
<name>A0A8J4EN95_9ACTN</name>
<evidence type="ECO:0000256" key="2">
    <source>
        <dbReference type="ARBA" id="ARBA00022448"/>
    </source>
</evidence>
<dbReference type="InterPro" id="IPR051393">
    <property type="entry name" value="ABC_transporter_permease"/>
</dbReference>
<dbReference type="CDD" id="cd06261">
    <property type="entry name" value="TM_PBP2"/>
    <property type="match status" value="1"/>
</dbReference>
<reference evidence="11" key="1">
    <citation type="journal article" date="2021" name="Int. J. Syst. Evol. Microbiol.">
        <title>Actinocatenispora comari sp. nov., an endophytic actinomycete isolated from aerial parts of Comarum salesowianum.</title>
        <authorList>
            <person name="Oyunbileg N."/>
            <person name="Iizaka Y."/>
            <person name="Hamada M."/>
            <person name="Davaapurev B.O."/>
            <person name="Fukumoto A."/>
            <person name="Tsetseg B."/>
            <person name="Kato F."/>
            <person name="Tamura T."/>
            <person name="Batkhuu J."/>
            <person name="Anzai Y."/>
        </authorList>
    </citation>
    <scope>NUCLEOTIDE SEQUENCE [LARGE SCALE GENOMIC DNA]</scope>
    <source>
        <strain evidence="11">NUM-2625</strain>
    </source>
</reference>
<evidence type="ECO:0000256" key="5">
    <source>
        <dbReference type="ARBA" id="ARBA00022989"/>
    </source>
</evidence>
<feature type="transmembrane region" description="Helical" evidence="7">
    <location>
        <begin position="32"/>
        <end position="51"/>
    </location>
</feature>
<dbReference type="InterPro" id="IPR000515">
    <property type="entry name" value="MetI-like"/>
</dbReference>
<dbReference type="PANTHER" id="PTHR30193">
    <property type="entry name" value="ABC TRANSPORTER PERMEASE PROTEIN"/>
    <property type="match status" value="1"/>
</dbReference>
<dbReference type="InterPro" id="IPR035906">
    <property type="entry name" value="MetI-like_sf"/>
</dbReference>
<evidence type="ECO:0000256" key="3">
    <source>
        <dbReference type="ARBA" id="ARBA00022475"/>
    </source>
</evidence>
<evidence type="ECO:0000259" key="9">
    <source>
        <dbReference type="PROSITE" id="PS50928"/>
    </source>
</evidence>
<feature type="transmembrane region" description="Helical" evidence="7">
    <location>
        <begin position="233"/>
        <end position="256"/>
    </location>
</feature>
<keyword evidence="3" id="KW-1003">Cell membrane</keyword>
<dbReference type="EMBL" id="BOPO01000130">
    <property type="protein sequence ID" value="GIL31222.1"/>
    <property type="molecule type" value="Genomic_DNA"/>
</dbReference>
<dbReference type="AlphaFoldDB" id="A0A8J4EN95"/>
<feature type="transmembrane region" description="Helical" evidence="7">
    <location>
        <begin position="129"/>
        <end position="149"/>
    </location>
</feature>
<keyword evidence="11" id="KW-1185">Reference proteome</keyword>
<evidence type="ECO:0000313" key="10">
    <source>
        <dbReference type="EMBL" id="GIL31222.1"/>
    </source>
</evidence>
<keyword evidence="5 7" id="KW-1133">Transmembrane helix</keyword>
<evidence type="ECO:0000256" key="6">
    <source>
        <dbReference type="ARBA" id="ARBA00023136"/>
    </source>
</evidence>
<evidence type="ECO:0000256" key="7">
    <source>
        <dbReference type="RuleBase" id="RU363032"/>
    </source>
</evidence>
<evidence type="ECO:0000313" key="11">
    <source>
        <dbReference type="Proteomes" id="UP000614996"/>
    </source>
</evidence>
<comment type="caution">
    <text evidence="10">The sequence shown here is derived from an EMBL/GenBank/DDBJ whole genome shotgun (WGS) entry which is preliminary data.</text>
</comment>
<organism evidence="10 11">
    <name type="scientific">Actinocatenispora comari</name>
    <dbReference type="NCBI Taxonomy" id="2807577"/>
    <lineage>
        <taxon>Bacteria</taxon>
        <taxon>Bacillati</taxon>
        <taxon>Actinomycetota</taxon>
        <taxon>Actinomycetes</taxon>
        <taxon>Micromonosporales</taxon>
        <taxon>Micromonosporaceae</taxon>
        <taxon>Actinocatenispora</taxon>
    </lineage>
</organism>
<dbReference type="Proteomes" id="UP000614996">
    <property type="component" value="Unassembled WGS sequence"/>
</dbReference>
<dbReference type="GO" id="GO:0055085">
    <property type="term" value="P:transmembrane transport"/>
    <property type="evidence" value="ECO:0007669"/>
    <property type="project" value="InterPro"/>
</dbReference>
<dbReference type="Pfam" id="PF00528">
    <property type="entry name" value="BPD_transp_1"/>
    <property type="match status" value="1"/>
</dbReference>
<accession>A0A8J4EN95</accession>
<dbReference type="PANTHER" id="PTHR30193:SF37">
    <property type="entry name" value="INNER MEMBRANE ABC TRANSPORTER PERMEASE PROTEIN YCJO"/>
    <property type="match status" value="1"/>
</dbReference>
<evidence type="ECO:0000256" key="4">
    <source>
        <dbReference type="ARBA" id="ARBA00022692"/>
    </source>
</evidence>
<dbReference type="PROSITE" id="PS50928">
    <property type="entry name" value="ABC_TM1"/>
    <property type="match status" value="1"/>
</dbReference>
<comment type="subcellular location">
    <subcellularLocation>
        <location evidence="1 7">Cell membrane</location>
        <topology evidence="1 7">Multi-pass membrane protein</topology>
    </subcellularLocation>
</comment>
<evidence type="ECO:0000256" key="1">
    <source>
        <dbReference type="ARBA" id="ARBA00004651"/>
    </source>
</evidence>
<dbReference type="GO" id="GO:0005886">
    <property type="term" value="C:plasma membrane"/>
    <property type="evidence" value="ECO:0007669"/>
    <property type="project" value="UniProtKB-SubCell"/>
</dbReference>
<dbReference type="SUPFAM" id="SSF161098">
    <property type="entry name" value="MetI-like"/>
    <property type="match status" value="1"/>
</dbReference>
<proteinExistence type="inferred from homology"/>
<sequence>MTTQTARRTEPAGAGRPARPSRWSRMRRSGSGIALLFVAPYLLLFLVFRIGPTLAGMALSLAKYQITGIVEWRGLSNFQRLFTDDLFWNALRVTAVYTVIAVPLTLAVALVMAQLSARSIRGIRVYRALYFLPVITSLVTSGVIWQWLYAEHGPLNGLFGLLGIGPVPWLSSGAAVLPSLSLLSVWTRFGYDMLILLAGLLAIPKEYTEAAMLDGASAWQRFWHITLPQLKPAMFFVVILEIVQSFQVFDVIYVMTGGGPVRSSYSLVFFVYDQGFHYFDFGYASAAGVVLFAITLVVSLVQRRLFRED</sequence>
<feature type="transmembrane region" description="Helical" evidence="7">
    <location>
        <begin position="169"/>
        <end position="187"/>
    </location>
</feature>
<protein>
    <submittedName>
        <fullName evidence="10">ABC transporter permease</fullName>
    </submittedName>
</protein>
<keyword evidence="4 7" id="KW-0812">Transmembrane</keyword>
<keyword evidence="2 7" id="KW-0813">Transport</keyword>
<keyword evidence="6 7" id="KW-0472">Membrane</keyword>